<keyword evidence="3 5" id="KW-0805">Transcription regulation</keyword>
<dbReference type="HAMAP" id="MF_01219">
    <property type="entry name" value="PyrR"/>
    <property type="match status" value="1"/>
</dbReference>
<reference evidence="7" key="1">
    <citation type="submission" date="2022-07" db="EMBL/GenBank/DDBJ databases">
        <title>Enhanced cultured diversity of the mouse gut microbiota enables custom-made synthetic communities.</title>
        <authorList>
            <person name="Afrizal A."/>
        </authorList>
    </citation>
    <scope>NUCLEOTIDE SEQUENCE</scope>
    <source>
        <strain evidence="7">DSM 29482</strain>
    </source>
</reference>
<dbReference type="Gene3D" id="3.40.50.2020">
    <property type="match status" value="1"/>
</dbReference>
<dbReference type="NCBIfam" id="NF003548">
    <property type="entry name" value="PRK05205.1-4"/>
    <property type="match status" value="1"/>
</dbReference>
<accession>A0A9X2MJQ2</accession>
<keyword evidence="5" id="KW-0694">RNA-binding</keyword>
<name>A0A9X2MJQ2_9FIRM</name>
<sequence length="177" mass="20105">MITKAIILDEKAIQRATTRIANEILERNKGTKDLILVGIKTRGVPFAERLSRKIFEIEGEKVPVEILDITFYRDDLEEISKNPIINKSEFSFDINNKIIVLVDDVIYTGRTARAALDALAHKGRAKKVQLAVLIDRGHRELPIRPDYIGKNVPTSRNEIVSVEFEEIDGKDQVLIKE</sequence>
<comment type="similarity">
    <text evidence="1 5">Belongs to the purine/pyrimidine phosphoribosyltransferase family. PyrR subfamily.</text>
</comment>
<keyword evidence="4 5" id="KW-0804">Transcription</keyword>
<feature type="short sequence motif" description="PRPP-binding" evidence="5">
    <location>
        <begin position="99"/>
        <end position="111"/>
    </location>
</feature>
<evidence type="ECO:0000256" key="2">
    <source>
        <dbReference type="ARBA" id="ARBA00022472"/>
    </source>
</evidence>
<dbReference type="InterPro" id="IPR000836">
    <property type="entry name" value="PRTase_dom"/>
</dbReference>
<dbReference type="FunFam" id="3.40.50.2020:FF:000020">
    <property type="entry name" value="Bifunctional protein PyrR"/>
    <property type="match status" value="1"/>
</dbReference>
<dbReference type="InterPro" id="IPR029057">
    <property type="entry name" value="PRTase-like"/>
</dbReference>
<dbReference type="InterPro" id="IPR023050">
    <property type="entry name" value="PyrR"/>
</dbReference>
<organism evidence="7 8">
    <name type="scientific">Anaerosalibacter massiliensis</name>
    <dbReference type="NCBI Taxonomy" id="1347392"/>
    <lineage>
        <taxon>Bacteria</taxon>
        <taxon>Bacillati</taxon>
        <taxon>Bacillota</taxon>
        <taxon>Tissierellia</taxon>
        <taxon>Tissierellales</taxon>
        <taxon>Sporanaerobacteraceae</taxon>
        <taxon>Anaerosalibacter</taxon>
    </lineage>
</organism>
<dbReference type="SUPFAM" id="SSF53271">
    <property type="entry name" value="PRTase-like"/>
    <property type="match status" value="1"/>
</dbReference>
<comment type="subunit">
    <text evidence="5">Homodimer and homohexamer; in equilibrium.</text>
</comment>
<evidence type="ECO:0000259" key="6">
    <source>
        <dbReference type="Pfam" id="PF00156"/>
    </source>
</evidence>
<comment type="function">
    <text evidence="5">Regulates transcriptional attenuation of the pyrimidine nucleotide (pyr) operon by binding in a uridine-dependent manner to specific sites on pyr mRNA. This disrupts an antiterminator hairpin in the RNA and favors formation of a downstream transcription terminator, leading to a reduced expression of downstream genes.</text>
</comment>
<dbReference type="NCBIfam" id="NF003549">
    <property type="entry name" value="PRK05205.1-5"/>
    <property type="match status" value="1"/>
</dbReference>
<dbReference type="PANTHER" id="PTHR11608:SF0">
    <property type="entry name" value="BIFUNCTIONAL PROTEIN PYRR"/>
    <property type="match status" value="1"/>
</dbReference>
<evidence type="ECO:0000313" key="8">
    <source>
        <dbReference type="Proteomes" id="UP001142078"/>
    </source>
</evidence>
<comment type="caution">
    <text evidence="7">The sequence shown here is derived from an EMBL/GenBank/DDBJ whole genome shotgun (WGS) entry which is preliminary data.</text>
</comment>
<comment type="catalytic activity">
    <reaction evidence="5">
        <text>UMP + diphosphate = 5-phospho-alpha-D-ribose 1-diphosphate + uracil</text>
        <dbReference type="Rhea" id="RHEA:13017"/>
        <dbReference type="ChEBI" id="CHEBI:17568"/>
        <dbReference type="ChEBI" id="CHEBI:33019"/>
        <dbReference type="ChEBI" id="CHEBI:57865"/>
        <dbReference type="ChEBI" id="CHEBI:58017"/>
        <dbReference type="EC" id="2.4.2.9"/>
    </reaction>
</comment>
<proteinExistence type="inferred from homology"/>
<evidence type="ECO:0000256" key="3">
    <source>
        <dbReference type="ARBA" id="ARBA00023015"/>
    </source>
</evidence>
<dbReference type="GO" id="GO:0003723">
    <property type="term" value="F:RNA binding"/>
    <property type="evidence" value="ECO:0007669"/>
    <property type="project" value="UniProtKB-UniRule"/>
</dbReference>
<dbReference type="GO" id="GO:0004845">
    <property type="term" value="F:uracil phosphoribosyltransferase activity"/>
    <property type="evidence" value="ECO:0007669"/>
    <property type="project" value="UniProtKB-UniRule"/>
</dbReference>
<dbReference type="CDD" id="cd06223">
    <property type="entry name" value="PRTases_typeI"/>
    <property type="match status" value="1"/>
</dbReference>
<keyword evidence="5 7" id="KW-0328">Glycosyltransferase</keyword>
<dbReference type="OrthoDB" id="9802227at2"/>
<dbReference type="PANTHER" id="PTHR11608">
    <property type="entry name" value="BIFUNCTIONAL PROTEIN PYRR"/>
    <property type="match status" value="1"/>
</dbReference>
<keyword evidence="8" id="KW-1185">Reference proteome</keyword>
<dbReference type="EC" id="2.4.2.9" evidence="5"/>
<dbReference type="RefSeq" id="WP_042682096.1">
    <property type="nucleotide sequence ID" value="NZ_CABKTM010000043.1"/>
</dbReference>
<keyword evidence="2 5" id="KW-0806">Transcription termination</keyword>
<dbReference type="EMBL" id="JANJZL010000001">
    <property type="protein sequence ID" value="MCR2042561.1"/>
    <property type="molecule type" value="Genomic_DNA"/>
</dbReference>
<feature type="domain" description="Phosphoribosyltransferase" evidence="6">
    <location>
        <begin position="7"/>
        <end position="153"/>
    </location>
</feature>
<dbReference type="InterPro" id="IPR050137">
    <property type="entry name" value="PyrR_bifunctional"/>
</dbReference>
<gene>
    <name evidence="5 7" type="primary">pyrR</name>
    <name evidence="7" type="ORF">NSA23_00390</name>
</gene>
<evidence type="ECO:0000256" key="1">
    <source>
        <dbReference type="ARBA" id="ARBA00005565"/>
    </source>
</evidence>
<keyword evidence="5 7" id="KW-0808">Transferase</keyword>
<evidence type="ECO:0000256" key="5">
    <source>
        <dbReference type="HAMAP-Rule" id="MF_01219"/>
    </source>
</evidence>
<comment type="function">
    <text evidence="5">Also displays a weak uracil phosphoribosyltransferase activity which is not physiologically significant.</text>
</comment>
<dbReference type="Pfam" id="PF00156">
    <property type="entry name" value="Pribosyltran"/>
    <property type="match status" value="1"/>
</dbReference>
<dbReference type="AlphaFoldDB" id="A0A9X2MJQ2"/>
<evidence type="ECO:0000256" key="4">
    <source>
        <dbReference type="ARBA" id="ARBA00023163"/>
    </source>
</evidence>
<dbReference type="Proteomes" id="UP001142078">
    <property type="component" value="Unassembled WGS sequence"/>
</dbReference>
<protein>
    <recommendedName>
        <fullName evidence="5">Bifunctional protein PyrR</fullName>
    </recommendedName>
    <domain>
        <recommendedName>
            <fullName evidence="5">Pyrimidine operon regulatory protein</fullName>
        </recommendedName>
    </domain>
    <domain>
        <recommendedName>
            <fullName evidence="5">Uracil phosphoribosyltransferase</fullName>
            <shortName evidence="5">UPRTase</shortName>
            <ecNumber evidence="5">2.4.2.9</ecNumber>
        </recommendedName>
    </domain>
</protein>
<evidence type="ECO:0000313" key="7">
    <source>
        <dbReference type="EMBL" id="MCR2042561.1"/>
    </source>
</evidence>
<dbReference type="GO" id="GO:0006353">
    <property type="term" value="P:DNA-templated transcription termination"/>
    <property type="evidence" value="ECO:0007669"/>
    <property type="project" value="UniProtKB-UniRule"/>
</dbReference>